<feature type="domain" description="Glycosyltransferase subfamily 4-like N-terminal" evidence="2">
    <location>
        <begin position="6"/>
        <end position="164"/>
    </location>
</feature>
<reference evidence="3 4" key="1">
    <citation type="submission" date="2020-06" db="EMBL/GenBank/DDBJ databases">
        <title>Schlegella sp. ID0723 isolated from air conditioner.</title>
        <authorList>
            <person name="Kim D.Y."/>
            <person name="Kim D.-U."/>
        </authorList>
    </citation>
    <scope>NUCLEOTIDE SEQUENCE [LARGE SCALE GENOMIC DNA]</scope>
    <source>
        <strain evidence="3 4">ID0723</strain>
    </source>
</reference>
<organism evidence="3 4">
    <name type="scientific">Piscinibacter koreensis</name>
    <dbReference type="NCBI Taxonomy" id="2742824"/>
    <lineage>
        <taxon>Bacteria</taxon>
        <taxon>Pseudomonadati</taxon>
        <taxon>Pseudomonadota</taxon>
        <taxon>Betaproteobacteria</taxon>
        <taxon>Burkholderiales</taxon>
        <taxon>Sphaerotilaceae</taxon>
        <taxon>Piscinibacter</taxon>
    </lineage>
</organism>
<dbReference type="Proteomes" id="UP000529637">
    <property type="component" value="Unassembled WGS sequence"/>
</dbReference>
<protein>
    <submittedName>
        <fullName evidence="3">Glycosyltransferase</fullName>
    </submittedName>
</protein>
<name>A0A7Y6NL08_9BURK</name>
<dbReference type="PANTHER" id="PTHR12526">
    <property type="entry name" value="GLYCOSYLTRANSFERASE"/>
    <property type="match status" value="1"/>
</dbReference>
<dbReference type="Pfam" id="PF00534">
    <property type="entry name" value="Glycos_transf_1"/>
    <property type="match status" value="1"/>
</dbReference>
<keyword evidence="4" id="KW-1185">Reference proteome</keyword>
<keyword evidence="3" id="KW-0808">Transferase</keyword>
<comment type="caution">
    <text evidence="3">The sequence shown here is derived from an EMBL/GenBank/DDBJ whole genome shotgun (WGS) entry which is preliminary data.</text>
</comment>
<dbReference type="GO" id="GO:0016757">
    <property type="term" value="F:glycosyltransferase activity"/>
    <property type="evidence" value="ECO:0007669"/>
    <property type="project" value="InterPro"/>
</dbReference>
<gene>
    <name evidence="3" type="ORF">HQN59_05210</name>
</gene>
<accession>A0A7Y6NL08</accession>
<dbReference type="SUPFAM" id="SSF53756">
    <property type="entry name" value="UDP-Glycosyltransferase/glycogen phosphorylase"/>
    <property type="match status" value="1"/>
</dbReference>
<dbReference type="Pfam" id="PF13439">
    <property type="entry name" value="Glyco_transf_4"/>
    <property type="match status" value="1"/>
</dbReference>
<dbReference type="AlphaFoldDB" id="A0A7Y6NL08"/>
<sequence>MPWRAIGGTEWATLRMLRGTDPLGIDNLVFARSDAPLVREFFEREGYAVELYDATAFDRGAVSYARATMALARQFRRAKVRVVHGADLAAGFVAALAARTALLPMVCHVRNPYPWLTPYERVWTAALAQRLVFVSEDARRSFGSAAKGGRQIAARKGVVIYDGVMLPATAGDTKSEAAVAVRREFGWGASDRVIGMVARLAQQKDHLTLLRAAERVVAECPDARFLFIGGCGPEKQELAHGERVKAAIAASPARDHVVYAGFRGDVPRYTAAFDIGALSTHFEGFGLVLLEAMALGKPIVATAVGGVPEVVVDGHTGLLHSAGDADRLAEHIVALLRDPARAATMGAAGRQRVATSFSPAETAREIVGVYRAVT</sequence>
<dbReference type="Gene3D" id="3.40.50.2000">
    <property type="entry name" value="Glycogen Phosphorylase B"/>
    <property type="match status" value="2"/>
</dbReference>
<dbReference type="InterPro" id="IPR028098">
    <property type="entry name" value="Glyco_trans_4-like_N"/>
</dbReference>
<evidence type="ECO:0000259" key="2">
    <source>
        <dbReference type="Pfam" id="PF13439"/>
    </source>
</evidence>
<proteinExistence type="predicted"/>
<evidence type="ECO:0000313" key="3">
    <source>
        <dbReference type="EMBL" id="NUZ05158.1"/>
    </source>
</evidence>
<evidence type="ECO:0000313" key="4">
    <source>
        <dbReference type="Proteomes" id="UP000529637"/>
    </source>
</evidence>
<evidence type="ECO:0000259" key="1">
    <source>
        <dbReference type="Pfam" id="PF00534"/>
    </source>
</evidence>
<feature type="domain" description="Glycosyl transferase family 1" evidence="1">
    <location>
        <begin position="183"/>
        <end position="352"/>
    </location>
</feature>
<dbReference type="EMBL" id="JABWMJ010000002">
    <property type="protein sequence ID" value="NUZ05158.1"/>
    <property type="molecule type" value="Genomic_DNA"/>
</dbReference>
<dbReference type="InterPro" id="IPR001296">
    <property type="entry name" value="Glyco_trans_1"/>
</dbReference>